<dbReference type="NCBIfam" id="TIGR00026">
    <property type="entry name" value="hi_GC_TIGR00026"/>
    <property type="match status" value="1"/>
</dbReference>
<protein>
    <submittedName>
        <fullName evidence="3">Deazaflavin-dependent oxidoreductase, nitroreductase family</fullName>
    </submittedName>
</protein>
<dbReference type="EMBL" id="LT629791">
    <property type="protein sequence ID" value="SDU19468.1"/>
    <property type="molecule type" value="Genomic_DNA"/>
</dbReference>
<evidence type="ECO:0000256" key="2">
    <source>
        <dbReference type="ARBA" id="ARBA00049106"/>
    </source>
</evidence>
<dbReference type="Pfam" id="PF04075">
    <property type="entry name" value="F420H2_quin_red"/>
    <property type="match status" value="1"/>
</dbReference>
<sequence length="153" mass="17256">MADERPPRLPPRWFIRTFWTLHRALCRVSGGRLGLWRPKPGKWGTLRLTTTGRRTGRERKVVLGYVEDGPNLVTLAMNGWAAPEPAWWLNLQARPDATVELAGTSHPVRARAAEGAERTRLWETWRGIDKGLDGLAARRPAETAVVILEPRAH</sequence>
<evidence type="ECO:0000256" key="1">
    <source>
        <dbReference type="ARBA" id="ARBA00008710"/>
    </source>
</evidence>
<dbReference type="OrthoDB" id="8225825at2"/>
<comment type="catalytic activity">
    <reaction evidence="2">
        <text>oxidized coenzyme F420-(gamma-L-Glu)(n) + a quinol + H(+) = reduced coenzyme F420-(gamma-L-Glu)(n) + a quinone</text>
        <dbReference type="Rhea" id="RHEA:39663"/>
        <dbReference type="Rhea" id="RHEA-COMP:12939"/>
        <dbReference type="Rhea" id="RHEA-COMP:14378"/>
        <dbReference type="ChEBI" id="CHEBI:15378"/>
        <dbReference type="ChEBI" id="CHEBI:24646"/>
        <dbReference type="ChEBI" id="CHEBI:132124"/>
        <dbReference type="ChEBI" id="CHEBI:133980"/>
        <dbReference type="ChEBI" id="CHEBI:139511"/>
    </reaction>
</comment>
<name>A0A1H2GJ86_9ACTN</name>
<dbReference type="STRING" id="419479.SAMN04488563_0520"/>
<reference evidence="4" key="1">
    <citation type="submission" date="2016-10" db="EMBL/GenBank/DDBJ databases">
        <authorList>
            <person name="Varghese N."/>
            <person name="Submissions S."/>
        </authorList>
    </citation>
    <scope>NUCLEOTIDE SEQUENCE [LARGE SCALE GENOMIC DNA]</scope>
    <source>
        <strain evidence="4">DSM 45079</strain>
    </source>
</reference>
<dbReference type="Gene3D" id="2.30.110.10">
    <property type="entry name" value="Electron Transport, Fmn-binding Protein, Chain A"/>
    <property type="match status" value="1"/>
</dbReference>
<organism evidence="3 4">
    <name type="scientific">Jiangella alkaliphila</name>
    <dbReference type="NCBI Taxonomy" id="419479"/>
    <lineage>
        <taxon>Bacteria</taxon>
        <taxon>Bacillati</taxon>
        <taxon>Actinomycetota</taxon>
        <taxon>Actinomycetes</taxon>
        <taxon>Jiangellales</taxon>
        <taxon>Jiangellaceae</taxon>
        <taxon>Jiangella</taxon>
    </lineage>
</organism>
<proteinExistence type="inferred from homology"/>
<comment type="similarity">
    <text evidence="1">Belongs to the F420H(2)-dependent quinone reductase family.</text>
</comment>
<dbReference type="InterPro" id="IPR004378">
    <property type="entry name" value="F420H2_quin_Rdtase"/>
</dbReference>
<dbReference type="PANTHER" id="PTHR39428:SF1">
    <property type="entry name" value="F420H(2)-DEPENDENT QUINONE REDUCTASE RV1261C"/>
    <property type="match status" value="1"/>
</dbReference>
<dbReference type="RefSeq" id="WP_046766783.1">
    <property type="nucleotide sequence ID" value="NZ_KQ061219.1"/>
</dbReference>
<accession>A0A1H2GJ86</accession>
<evidence type="ECO:0000313" key="3">
    <source>
        <dbReference type="EMBL" id="SDU19468.1"/>
    </source>
</evidence>
<dbReference type="GO" id="GO:0016491">
    <property type="term" value="F:oxidoreductase activity"/>
    <property type="evidence" value="ECO:0007669"/>
    <property type="project" value="InterPro"/>
</dbReference>
<dbReference type="GO" id="GO:0070967">
    <property type="term" value="F:coenzyme F420 binding"/>
    <property type="evidence" value="ECO:0007669"/>
    <property type="project" value="TreeGrafter"/>
</dbReference>
<dbReference type="PANTHER" id="PTHR39428">
    <property type="entry name" value="F420H(2)-DEPENDENT QUINONE REDUCTASE RV1261C"/>
    <property type="match status" value="1"/>
</dbReference>
<dbReference type="AlphaFoldDB" id="A0A1H2GJ86"/>
<gene>
    <name evidence="3" type="ORF">SAMN04488563_0520</name>
</gene>
<keyword evidence="4" id="KW-1185">Reference proteome</keyword>
<dbReference type="InterPro" id="IPR012349">
    <property type="entry name" value="Split_barrel_FMN-bd"/>
</dbReference>
<evidence type="ECO:0000313" key="4">
    <source>
        <dbReference type="Proteomes" id="UP000182977"/>
    </source>
</evidence>
<dbReference type="GO" id="GO:0005886">
    <property type="term" value="C:plasma membrane"/>
    <property type="evidence" value="ECO:0007669"/>
    <property type="project" value="TreeGrafter"/>
</dbReference>
<dbReference type="Proteomes" id="UP000182977">
    <property type="component" value="Chromosome I"/>
</dbReference>